<keyword evidence="2" id="KW-0812">Transmembrane</keyword>
<organism evidence="4 5">
    <name type="scientific">Rhodococcus opacus</name>
    <name type="common">Nocardia opaca</name>
    <dbReference type="NCBI Taxonomy" id="37919"/>
    <lineage>
        <taxon>Bacteria</taxon>
        <taxon>Bacillati</taxon>
        <taxon>Actinomycetota</taxon>
        <taxon>Actinomycetes</taxon>
        <taxon>Mycobacteriales</taxon>
        <taxon>Nocardiaceae</taxon>
        <taxon>Rhodococcus</taxon>
    </lineage>
</organism>
<keyword evidence="2" id="KW-0472">Membrane</keyword>
<proteinExistence type="predicted"/>
<evidence type="ECO:0000259" key="3">
    <source>
        <dbReference type="Pfam" id="PF26526"/>
    </source>
</evidence>
<gene>
    <name evidence="4" type="ORF">Q5707_39215</name>
</gene>
<name>A0AAX3YQD2_RHOOP</name>
<geneLocation type="plasmid" evidence="4 5">
    <name>pRho-VOC14-C86</name>
</geneLocation>
<keyword evidence="2" id="KW-1133">Transmembrane helix</keyword>
<accession>A0AAX3YQD2</accession>
<feature type="region of interest" description="Disordered" evidence="1">
    <location>
        <begin position="1"/>
        <end position="32"/>
    </location>
</feature>
<dbReference type="InterPro" id="IPR058488">
    <property type="entry name" value="DUF8175"/>
</dbReference>
<sequence>MTTEDTESTDHKPDSSPAADQRPRSGRRGRTAATSKHGLGFTFWLAAVFVFVVVAGGGVAYFASRDDNDTAEGQAPVTLAPQTERADWGLPFTDELGRRVEVPPNPDGVALDQDTDSRKPASDITGAPGGLQWQQIRNFPLPFSTTDGPTGIDGRMATGFAQTPRGAALAGIQLYTRGGATMAGAAEFYADRVVPDSDPLEQLRQDFLRRANDAIASGRGDERALLPYFRVDAYRVTQWDPQRPDYAVVEYAMLKESRTGWVSKSAELLWRDGDWQIKLTADLYGGQKEVSNLGGWTQWAAN</sequence>
<dbReference type="AlphaFoldDB" id="A0AAX3YQD2"/>
<keyword evidence="4" id="KW-0614">Plasmid</keyword>
<protein>
    <recommendedName>
        <fullName evidence="3">DUF8175 domain-containing protein</fullName>
    </recommendedName>
</protein>
<reference evidence="4" key="1">
    <citation type="submission" date="2023-07" db="EMBL/GenBank/DDBJ databases">
        <title>Genomic analysis of Rhodococcus opacus VOC-14 with glycol ethers degradation activity.</title>
        <authorList>
            <person name="Narkevich D.A."/>
            <person name="Hlushen A.M."/>
            <person name="Akhremchuk A.E."/>
            <person name="Sikolenko M.A."/>
            <person name="Valentovich L.N."/>
        </authorList>
    </citation>
    <scope>NUCLEOTIDE SEQUENCE</scope>
    <source>
        <strain evidence="4">VOC-14</strain>
        <plasmid evidence="4">pRho-VOC14-C86</plasmid>
    </source>
</reference>
<dbReference type="Pfam" id="PF26526">
    <property type="entry name" value="DUF8175"/>
    <property type="match status" value="1"/>
</dbReference>
<evidence type="ECO:0000313" key="4">
    <source>
        <dbReference type="EMBL" id="WLF51516.1"/>
    </source>
</evidence>
<dbReference type="RefSeq" id="WP_304710707.1">
    <property type="nucleotide sequence ID" value="NZ_CP130955.1"/>
</dbReference>
<evidence type="ECO:0000313" key="5">
    <source>
        <dbReference type="Proteomes" id="UP001231166"/>
    </source>
</evidence>
<feature type="region of interest" description="Disordered" evidence="1">
    <location>
        <begin position="101"/>
        <end position="128"/>
    </location>
</feature>
<evidence type="ECO:0000256" key="2">
    <source>
        <dbReference type="SAM" id="Phobius"/>
    </source>
</evidence>
<dbReference type="Proteomes" id="UP001231166">
    <property type="component" value="Plasmid pRho-VOC14-C86"/>
</dbReference>
<evidence type="ECO:0000256" key="1">
    <source>
        <dbReference type="SAM" id="MobiDB-lite"/>
    </source>
</evidence>
<dbReference type="EMBL" id="CP130955">
    <property type="protein sequence ID" value="WLF51516.1"/>
    <property type="molecule type" value="Genomic_DNA"/>
</dbReference>
<feature type="transmembrane region" description="Helical" evidence="2">
    <location>
        <begin position="41"/>
        <end position="63"/>
    </location>
</feature>
<feature type="domain" description="DUF8175" evidence="3">
    <location>
        <begin position="102"/>
        <end position="298"/>
    </location>
</feature>